<evidence type="ECO:0000256" key="4">
    <source>
        <dbReference type="ARBA" id="ARBA00023175"/>
    </source>
</evidence>
<dbReference type="PRINTS" id="PR00380">
    <property type="entry name" value="KINESINHEAVY"/>
</dbReference>
<reference evidence="10 11" key="1">
    <citation type="submission" date="2023-08" db="EMBL/GenBank/DDBJ databases">
        <title>Annotated Genome Sequence of Vanrija albida AlHP1.</title>
        <authorList>
            <person name="Herzog R."/>
        </authorList>
    </citation>
    <scope>NUCLEOTIDE SEQUENCE [LARGE SCALE GENOMIC DNA]</scope>
    <source>
        <strain evidence="10 11">AlHP1</strain>
    </source>
</reference>
<evidence type="ECO:0000313" key="10">
    <source>
        <dbReference type="EMBL" id="KAL1408057.1"/>
    </source>
</evidence>
<feature type="compositionally biased region" description="Acidic residues" evidence="8">
    <location>
        <begin position="707"/>
        <end position="721"/>
    </location>
</feature>
<evidence type="ECO:0000256" key="3">
    <source>
        <dbReference type="ARBA" id="ARBA00023054"/>
    </source>
</evidence>
<keyword evidence="4 5" id="KW-0505">Motor protein</keyword>
<keyword evidence="2 5" id="KW-0067">ATP-binding</keyword>
<keyword evidence="1 5" id="KW-0547">Nucleotide-binding</keyword>
<dbReference type="RefSeq" id="XP_069208001.1">
    <property type="nucleotide sequence ID" value="XM_069353359.1"/>
</dbReference>
<evidence type="ECO:0000256" key="5">
    <source>
        <dbReference type="PROSITE-ProRule" id="PRU00283"/>
    </source>
</evidence>
<protein>
    <recommendedName>
        <fullName evidence="6">Kinesin-like protein</fullName>
    </recommendedName>
</protein>
<dbReference type="InterPro" id="IPR027417">
    <property type="entry name" value="P-loop_NTPase"/>
</dbReference>
<evidence type="ECO:0000256" key="8">
    <source>
        <dbReference type="SAM" id="MobiDB-lite"/>
    </source>
</evidence>
<feature type="region of interest" description="Disordered" evidence="8">
    <location>
        <begin position="707"/>
        <end position="743"/>
    </location>
</feature>
<accession>A0ABR3Q0C3</accession>
<dbReference type="Pfam" id="PF00225">
    <property type="entry name" value="Kinesin"/>
    <property type="match status" value="1"/>
</dbReference>
<dbReference type="PROSITE" id="PS00411">
    <property type="entry name" value="KINESIN_MOTOR_1"/>
    <property type="match status" value="1"/>
</dbReference>
<dbReference type="Gene3D" id="3.40.850.10">
    <property type="entry name" value="Kinesin motor domain"/>
    <property type="match status" value="1"/>
</dbReference>
<feature type="compositionally biased region" description="Polar residues" evidence="8">
    <location>
        <begin position="1"/>
        <end position="12"/>
    </location>
</feature>
<sequence length="809" mass="89340">MGSGSPPATSSRAGLLASPKVSSRPRSAITPRAQLSTPKPPLAAHKDSNVPDSPSVLSPVQGAAKIKIKSATTPEARARPLLVKPRGGPPPRMKRLAPAGAYGAEEDDERAAWNNPSGLAYSHVLDQMEASSMLAPSETVLVSVRVRPPNAAELRTDTSQAWVTPSYDQRLIKLAKGRDGNRDDREWIFDKILPPDTDNARAYATSARAHVRSAMDGFNAVIFAYGQTASGKTHTLTGQPDAPGIIPLAISDLFGQIRSTPDREFLLRASYLELYNEAIIDLLGEQVGRELSLSEGRKKGEVVINGLTECAVRTEEEIRRLLRMGEDRRKVGGTDWNQRSSRSHCVLRIVIESRTVADGTRTPGRDKTTRISTLSIIDLAGSEKHTSSKERNAEGRHINQSLLTLKLVISKLADMASKRNVMHVPYRDSKLTRLLQPSLSGDALISVICTISPSPVNMAESISTLSFAQGLKRVLLSAQRKEVVDPEALIQQYQNEIAGLRALLQEKELHPSAAPGKGDTKSNAEMENRLNELKSLILTSTTIGDGDGDAGLRPLSPSRLKYPQLDFDKTSVALREELHAAELRMSEQEEEIARLKAELEVRPVDPDKRCMELQDEVNQLRMIAADYERHLREPSRKVREDVDREWAGKYSKLETQLESKTIWANRLDENVRHVTAQKRILDARCKDAEAKLLAVFEWVNAALSESDPADDDYDDDDDDSDNLPPLGGPKRNPRISTDADFGPNVTAEKLATLTLNASRMRRSGISNRDLQTEFQDWFKDSLSRPPKGKLLRDESVPVLASIDDNDDMF</sequence>
<evidence type="ECO:0000313" key="11">
    <source>
        <dbReference type="Proteomes" id="UP001565368"/>
    </source>
</evidence>
<evidence type="ECO:0000256" key="7">
    <source>
        <dbReference type="SAM" id="Coils"/>
    </source>
</evidence>
<dbReference type="InterPro" id="IPR001752">
    <property type="entry name" value="Kinesin_motor_dom"/>
</dbReference>
<proteinExistence type="inferred from homology"/>
<dbReference type="InterPro" id="IPR019821">
    <property type="entry name" value="Kinesin_motor_CS"/>
</dbReference>
<organism evidence="10 11">
    <name type="scientific">Vanrija albida</name>
    <dbReference type="NCBI Taxonomy" id="181172"/>
    <lineage>
        <taxon>Eukaryota</taxon>
        <taxon>Fungi</taxon>
        <taxon>Dikarya</taxon>
        <taxon>Basidiomycota</taxon>
        <taxon>Agaricomycotina</taxon>
        <taxon>Tremellomycetes</taxon>
        <taxon>Trichosporonales</taxon>
        <taxon>Trichosporonaceae</taxon>
        <taxon>Vanrija</taxon>
    </lineage>
</organism>
<dbReference type="SMART" id="SM00129">
    <property type="entry name" value="KISc"/>
    <property type="match status" value="1"/>
</dbReference>
<dbReference type="EMBL" id="JBBXJM010000004">
    <property type="protein sequence ID" value="KAL1408057.1"/>
    <property type="molecule type" value="Genomic_DNA"/>
</dbReference>
<feature type="domain" description="Kinesin motor" evidence="9">
    <location>
        <begin position="139"/>
        <end position="474"/>
    </location>
</feature>
<name>A0ABR3Q0C3_9TREE</name>
<keyword evidence="6" id="KW-0493">Microtubule</keyword>
<feature type="binding site" evidence="5">
    <location>
        <begin position="226"/>
        <end position="233"/>
    </location>
    <ligand>
        <name>ATP</name>
        <dbReference type="ChEBI" id="CHEBI:30616"/>
    </ligand>
</feature>
<comment type="similarity">
    <text evidence="5 6">Belongs to the TRAFAC class myosin-kinesin ATPase superfamily. Kinesin family.</text>
</comment>
<evidence type="ECO:0000256" key="1">
    <source>
        <dbReference type="ARBA" id="ARBA00022741"/>
    </source>
</evidence>
<gene>
    <name evidence="10" type="primary">KIP2_2</name>
    <name evidence="10" type="ORF">Q8F55_004854</name>
</gene>
<dbReference type="Proteomes" id="UP001565368">
    <property type="component" value="Unassembled WGS sequence"/>
</dbReference>
<dbReference type="InterPro" id="IPR036961">
    <property type="entry name" value="Kinesin_motor_dom_sf"/>
</dbReference>
<evidence type="ECO:0000256" key="6">
    <source>
        <dbReference type="RuleBase" id="RU000394"/>
    </source>
</evidence>
<dbReference type="InterPro" id="IPR027640">
    <property type="entry name" value="Kinesin-like_fam"/>
</dbReference>
<dbReference type="SUPFAM" id="SSF52540">
    <property type="entry name" value="P-loop containing nucleoside triphosphate hydrolases"/>
    <property type="match status" value="1"/>
</dbReference>
<keyword evidence="3 7" id="KW-0175">Coiled coil</keyword>
<evidence type="ECO:0000256" key="2">
    <source>
        <dbReference type="ARBA" id="ARBA00022840"/>
    </source>
</evidence>
<feature type="region of interest" description="Disordered" evidence="8">
    <location>
        <begin position="1"/>
        <end position="59"/>
    </location>
</feature>
<dbReference type="PANTHER" id="PTHR47968">
    <property type="entry name" value="CENTROMERE PROTEIN E"/>
    <property type="match status" value="1"/>
</dbReference>
<dbReference type="GeneID" id="95985897"/>
<keyword evidence="11" id="KW-1185">Reference proteome</keyword>
<dbReference type="PROSITE" id="PS50067">
    <property type="entry name" value="KINESIN_MOTOR_2"/>
    <property type="match status" value="1"/>
</dbReference>
<dbReference type="PANTHER" id="PTHR47968:SF75">
    <property type="entry name" value="CENTROMERE-ASSOCIATED PROTEIN E"/>
    <property type="match status" value="1"/>
</dbReference>
<evidence type="ECO:0000259" key="9">
    <source>
        <dbReference type="PROSITE" id="PS50067"/>
    </source>
</evidence>
<comment type="caution">
    <text evidence="10">The sequence shown here is derived from an EMBL/GenBank/DDBJ whole genome shotgun (WGS) entry which is preliminary data.</text>
</comment>
<feature type="coiled-coil region" evidence="7">
    <location>
        <begin position="571"/>
        <end position="630"/>
    </location>
</feature>